<proteinExistence type="predicted"/>
<evidence type="ECO:0000313" key="3">
    <source>
        <dbReference type="Proteomes" id="UP000010077"/>
    </source>
</evidence>
<gene>
    <name evidence="2" type="ORF">A1OE_1142</name>
</gene>
<dbReference type="HOGENOM" id="CLU_3341702_0_0_5"/>
<keyword evidence="1" id="KW-1133">Transmembrane helix</keyword>
<evidence type="ECO:0000313" key="2">
    <source>
        <dbReference type="EMBL" id="AFX99320.1"/>
    </source>
</evidence>
<reference evidence="2 3" key="1">
    <citation type="journal article" date="2012" name="Proc. Natl. Acad. Sci. U.S.A.">
        <title>Genome streamlining and chemical defense in a coral reef symbiosis.</title>
        <authorList>
            <person name="Kwan J.C."/>
            <person name="Donia M.S."/>
            <person name="Han A.W."/>
            <person name="Hirose E."/>
            <person name="Haygood M.G."/>
            <person name="Schmidt E.W."/>
        </authorList>
    </citation>
    <scope>NUCLEOTIDE SEQUENCE [LARGE SCALE GENOMIC DNA]</scope>
    <source>
        <strain evidence="2 3">L2</strain>
    </source>
</reference>
<dbReference type="Proteomes" id="UP000010077">
    <property type="component" value="Chromosome"/>
</dbReference>
<keyword evidence="3" id="KW-1185">Reference proteome</keyword>
<feature type="transmembrane region" description="Helical" evidence="1">
    <location>
        <begin position="6"/>
        <end position="31"/>
    </location>
</feature>
<keyword evidence="1" id="KW-0812">Transmembrane</keyword>
<keyword evidence="1" id="KW-0472">Membrane</keyword>
<protein>
    <submittedName>
        <fullName evidence="2">Uncharacterized protein</fullName>
    </submittedName>
</protein>
<organism evidence="2 3">
    <name type="scientific">Candidatus Endolissoclinum faulkneri L2</name>
    <dbReference type="NCBI Taxonomy" id="1193729"/>
    <lineage>
        <taxon>Bacteria</taxon>
        <taxon>Pseudomonadati</taxon>
        <taxon>Pseudomonadota</taxon>
        <taxon>Alphaproteobacteria</taxon>
        <taxon>Rhodospirillales</taxon>
        <taxon>Rhodospirillaceae</taxon>
        <taxon>Candidatus Endolissoclinum</taxon>
    </lineage>
</organism>
<dbReference type="KEGG" id="thal:A1OE_1142"/>
<evidence type="ECO:0000256" key="1">
    <source>
        <dbReference type="SAM" id="Phobius"/>
    </source>
</evidence>
<dbReference type="EMBL" id="CP003539">
    <property type="protein sequence ID" value="AFX99320.1"/>
    <property type="molecule type" value="Genomic_DNA"/>
</dbReference>
<sequence length="37" mass="4356">MKKTIFVFYILLNKNAIITIVNLSIFLLLLYNLNVEI</sequence>
<accession>K7YI90</accession>
<name>K7YI90_9PROT</name>
<dbReference type="AlphaFoldDB" id="K7YI90"/>